<sequence>MVETSLTAVLRERASLQPDDTAFTFVDYEQDWDGVAESVTWPQLYRQVCTIAEQLKLSLSPGDRAVILAPQGLDYVLAFLGALHAGVIAVPLSVPLGGVSDERVDSVIRDASPTAVLTTSSVVKSVASYFETEGGEFSAPLIEIDLLKQETPSRSAGDDPIEGAIAYLQYTSGSTRNPAGVMITHENLQTNYEQLIAGYFADRDGIPPFDSTLVSWLPLYHDMGLVLGVCAPILGGYSSVLMSPVAFLQRPARWMHLLASYSSAFSAAPNFAFELAARKTSDEDMAGFDLGNVHTILSGSERYTWPR</sequence>
<dbReference type="PANTHER" id="PTHR22754">
    <property type="entry name" value="DISCO-INTERACTING PROTEIN 2 DIP2 -RELATED"/>
    <property type="match status" value="1"/>
</dbReference>
<keyword evidence="3" id="KW-0276">Fatty acid metabolism</keyword>
<accession>A0A7I9VYK5</accession>
<evidence type="ECO:0000313" key="7">
    <source>
        <dbReference type="Proteomes" id="UP000465302"/>
    </source>
</evidence>
<dbReference type="AlphaFoldDB" id="A0A7I9VYK5"/>
<dbReference type="PANTHER" id="PTHR22754:SF32">
    <property type="entry name" value="DISCO-INTERACTING PROTEIN 2"/>
    <property type="match status" value="1"/>
</dbReference>
<dbReference type="GO" id="GO:0016874">
    <property type="term" value="F:ligase activity"/>
    <property type="evidence" value="ECO:0007669"/>
    <property type="project" value="UniProtKB-KW"/>
</dbReference>
<dbReference type="GO" id="GO:0006633">
    <property type="term" value="P:fatty acid biosynthetic process"/>
    <property type="evidence" value="ECO:0007669"/>
    <property type="project" value="TreeGrafter"/>
</dbReference>
<evidence type="ECO:0000256" key="4">
    <source>
        <dbReference type="ARBA" id="ARBA00023098"/>
    </source>
</evidence>
<dbReference type="SUPFAM" id="SSF56801">
    <property type="entry name" value="Acetyl-CoA synthetase-like"/>
    <property type="match status" value="1"/>
</dbReference>
<dbReference type="InterPro" id="IPR000873">
    <property type="entry name" value="AMP-dep_synth/lig_dom"/>
</dbReference>
<dbReference type="Proteomes" id="UP000465302">
    <property type="component" value="Unassembled WGS sequence"/>
</dbReference>
<keyword evidence="2" id="KW-0436">Ligase</keyword>
<dbReference type="InterPro" id="IPR042099">
    <property type="entry name" value="ANL_N_sf"/>
</dbReference>
<comment type="similarity">
    <text evidence="1">Belongs to the ATP-dependent AMP-binding enzyme family.</text>
</comment>
<gene>
    <name evidence="6" type="ORF">MAGR_19750</name>
</gene>
<feature type="domain" description="AMP-dependent synthetase/ligase" evidence="5">
    <location>
        <begin position="11"/>
        <end position="302"/>
    </location>
</feature>
<evidence type="ECO:0000256" key="2">
    <source>
        <dbReference type="ARBA" id="ARBA00022598"/>
    </source>
</evidence>
<name>A0A7I9VYK5_MYCAG</name>
<dbReference type="GO" id="GO:0005886">
    <property type="term" value="C:plasma membrane"/>
    <property type="evidence" value="ECO:0007669"/>
    <property type="project" value="TreeGrafter"/>
</dbReference>
<evidence type="ECO:0000256" key="1">
    <source>
        <dbReference type="ARBA" id="ARBA00006432"/>
    </source>
</evidence>
<evidence type="ECO:0000313" key="6">
    <source>
        <dbReference type="EMBL" id="GFG50534.1"/>
    </source>
</evidence>
<dbReference type="Pfam" id="PF00501">
    <property type="entry name" value="AMP-binding"/>
    <property type="match status" value="1"/>
</dbReference>
<dbReference type="FunFam" id="3.40.50.12780:FF:000013">
    <property type="entry name" value="Long-chain-fatty-acid--AMP ligase FadD32"/>
    <property type="match status" value="1"/>
</dbReference>
<dbReference type="EMBL" id="BLKS01000001">
    <property type="protein sequence ID" value="GFG50534.1"/>
    <property type="molecule type" value="Genomic_DNA"/>
</dbReference>
<proteinExistence type="inferred from homology"/>
<dbReference type="Gene3D" id="3.40.50.12780">
    <property type="entry name" value="N-terminal domain of ligase-like"/>
    <property type="match status" value="1"/>
</dbReference>
<dbReference type="GO" id="GO:0071766">
    <property type="term" value="P:Actinobacterium-type cell wall biogenesis"/>
    <property type="evidence" value="ECO:0007669"/>
    <property type="project" value="UniProtKB-ARBA"/>
</dbReference>
<keyword evidence="4" id="KW-0443">Lipid metabolism</keyword>
<comment type="caution">
    <text evidence="6">The sequence shown here is derived from an EMBL/GenBank/DDBJ whole genome shotgun (WGS) entry which is preliminary data.</text>
</comment>
<protein>
    <recommendedName>
        <fullName evidence="5">AMP-dependent synthetase/ligase domain-containing protein</fullName>
    </recommendedName>
</protein>
<dbReference type="GO" id="GO:0070566">
    <property type="term" value="F:adenylyltransferase activity"/>
    <property type="evidence" value="ECO:0007669"/>
    <property type="project" value="TreeGrafter"/>
</dbReference>
<evidence type="ECO:0000259" key="5">
    <source>
        <dbReference type="Pfam" id="PF00501"/>
    </source>
</evidence>
<evidence type="ECO:0000256" key="3">
    <source>
        <dbReference type="ARBA" id="ARBA00022832"/>
    </source>
</evidence>
<organism evidence="6 7">
    <name type="scientific">Mycolicibacterium agri</name>
    <name type="common">Mycobacterium agri</name>
    <dbReference type="NCBI Taxonomy" id="36811"/>
    <lineage>
        <taxon>Bacteria</taxon>
        <taxon>Bacillati</taxon>
        <taxon>Actinomycetota</taxon>
        <taxon>Actinomycetes</taxon>
        <taxon>Mycobacteriales</taxon>
        <taxon>Mycobacteriaceae</taxon>
        <taxon>Mycolicibacterium</taxon>
    </lineage>
</organism>
<reference evidence="6 7" key="1">
    <citation type="journal article" date="2019" name="Emerg. Microbes Infect.">
        <title>Comprehensive subspecies identification of 175 nontuberculous mycobacteria species based on 7547 genomic profiles.</title>
        <authorList>
            <person name="Matsumoto Y."/>
            <person name="Kinjo T."/>
            <person name="Motooka D."/>
            <person name="Nabeya D."/>
            <person name="Jung N."/>
            <person name="Uechi K."/>
            <person name="Horii T."/>
            <person name="Iida T."/>
            <person name="Fujita J."/>
            <person name="Nakamura S."/>
        </authorList>
    </citation>
    <scope>NUCLEOTIDE SEQUENCE [LARGE SCALE GENOMIC DNA]</scope>
    <source>
        <strain evidence="6 7">JCM 6377</strain>
    </source>
</reference>